<comment type="caution">
    <text evidence="2">The sequence shown here is derived from an EMBL/GenBank/DDBJ whole genome shotgun (WGS) entry which is preliminary data.</text>
</comment>
<dbReference type="EMBL" id="JAVRRF010000017">
    <property type="protein sequence ID" value="KAK5057008.1"/>
    <property type="molecule type" value="Genomic_DNA"/>
</dbReference>
<reference evidence="2 3" key="1">
    <citation type="submission" date="2023-08" db="EMBL/GenBank/DDBJ databases">
        <title>Black Yeasts Isolated from many extreme environments.</title>
        <authorList>
            <person name="Coleine C."/>
            <person name="Stajich J.E."/>
            <person name="Selbmann L."/>
        </authorList>
    </citation>
    <scope>NUCLEOTIDE SEQUENCE [LARGE SCALE GENOMIC DNA]</scope>
    <source>
        <strain evidence="2 3">CCFEE 6328</strain>
    </source>
</reference>
<evidence type="ECO:0008006" key="4">
    <source>
        <dbReference type="Google" id="ProtNLM"/>
    </source>
</evidence>
<evidence type="ECO:0000256" key="1">
    <source>
        <dbReference type="SAM" id="MobiDB-lite"/>
    </source>
</evidence>
<organism evidence="2 3">
    <name type="scientific">Exophiala sideris</name>
    <dbReference type="NCBI Taxonomy" id="1016849"/>
    <lineage>
        <taxon>Eukaryota</taxon>
        <taxon>Fungi</taxon>
        <taxon>Dikarya</taxon>
        <taxon>Ascomycota</taxon>
        <taxon>Pezizomycotina</taxon>
        <taxon>Eurotiomycetes</taxon>
        <taxon>Chaetothyriomycetidae</taxon>
        <taxon>Chaetothyriales</taxon>
        <taxon>Herpotrichiellaceae</taxon>
        <taxon>Exophiala</taxon>
    </lineage>
</organism>
<keyword evidence="3" id="KW-1185">Reference proteome</keyword>
<feature type="compositionally biased region" description="Basic and acidic residues" evidence="1">
    <location>
        <begin position="76"/>
        <end position="91"/>
    </location>
</feature>
<proteinExistence type="predicted"/>
<gene>
    <name evidence="2" type="ORF">LTR69_007646</name>
</gene>
<name>A0ABR0J5G4_9EURO</name>
<sequence length="110" mass="11584">MSATDAYQPGSDSIEGVSGADTIQNDYKSRTGQSEIPVQRDEAPVEDPIDPKTADSDETLARDDAEAIDKSNIIDQRTRGATEKGAYREPGDTEGLPENDGTSAVSGGPI</sequence>
<feature type="compositionally biased region" description="Polar residues" evidence="1">
    <location>
        <begin position="21"/>
        <end position="36"/>
    </location>
</feature>
<accession>A0ABR0J5G4</accession>
<protein>
    <recommendedName>
        <fullName evidence="4">Histone chaperone domain-containing protein</fullName>
    </recommendedName>
</protein>
<dbReference type="Proteomes" id="UP001345691">
    <property type="component" value="Unassembled WGS sequence"/>
</dbReference>
<feature type="compositionally biased region" description="Polar residues" evidence="1">
    <location>
        <begin position="100"/>
        <end position="110"/>
    </location>
</feature>
<evidence type="ECO:0000313" key="2">
    <source>
        <dbReference type="EMBL" id="KAK5057008.1"/>
    </source>
</evidence>
<feature type="compositionally biased region" description="Basic and acidic residues" evidence="1">
    <location>
        <begin position="38"/>
        <end position="69"/>
    </location>
</feature>
<feature type="region of interest" description="Disordered" evidence="1">
    <location>
        <begin position="1"/>
        <end position="110"/>
    </location>
</feature>
<evidence type="ECO:0000313" key="3">
    <source>
        <dbReference type="Proteomes" id="UP001345691"/>
    </source>
</evidence>